<gene>
    <name evidence="3" type="ORF">CLV43_11092</name>
</gene>
<dbReference type="PROSITE" id="PS51257">
    <property type="entry name" value="PROKAR_LIPOPROTEIN"/>
    <property type="match status" value="1"/>
</dbReference>
<dbReference type="Proteomes" id="UP000239494">
    <property type="component" value="Unassembled WGS sequence"/>
</dbReference>
<evidence type="ECO:0000313" key="4">
    <source>
        <dbReference type="Proteomes" id="UP000239494"/>
    </source>
</evidence>
<dbReference type="PANTHER" id="PTHR30290:SF82">
    <property type="entry name" value="ABC-TYPE DIPEPTIDE_OLIGOPEPTIDE TRANSPORT SYSTEM, PERIPLASMIC COMPONENT"/>
    <property type="match status" value="1"/>
</dbReference>
<dbReference type="EMBL" id="PVTF01000010">
    <property type="protein sequence ID" value="PRY37281.1"/>
    <property type="molecule type" value="Genomic_DNA"/>
</dbReference>
<dbReference type="Pfam" id="PF00496">
    <property type="entry name" value="SBP_bac_5"/>
    <property type="match status" value="1"/>
</dbReference>
<dbReference type="GO" id="GO:0015833">
    <property type="term" value="P:peptide transport"/>
    <property type="evidence" value="ECO:0007669"/>
    <property type="project" value="TreeGrafter"/>
</dbReference>
<dbReference type="Gene3D" id="3.40.190.10">
    <property type="entry name" value="Periplasmic binding protein-like II"/>
    <property type="match status" value="1"/>
</dbReference>
<proteinExistence type="predicted"/>
<keyword evidence="4" id="KW-1185">Reference proteome</keyword>
<name>A0A2T0SV40_9PSEU</name>
<dbReference type="PANTHER" id="PTHR30290">
    <property type="entry name" value="PERIPLASMIC BINDING COMPONENT OF ABC TRANSPORTER"/>
    <property type="match status" value="1"/>
</dbReference>
<dbReference type="InterPro" id="IPR030678">
    <property type="entry name" value="Peptide/Ni-bd"/>
</dbReference>
<dbReference type="GO" id="GO:1904680">
    <property type="term" value="F:peptide transmembrane transporter activity"/>
    <property type="evidence" value="ECO:0007669"/>
    <property type="project" value="TreeGrafter"/>
</dbReference>
<dbReference type="Gene3D" id="3.90.76.10">
    <property type="entry name" value="Dipeptide-binding Protein, Domain 1"/>
    <property type="match status" value="1"/>
</dbReference>
<organism evidence="3 4">
    <name type="scientific">Umezawaea tangerina</name>
    <dbReference type="NCBI Taxonomy" id="84725"/>
    <lineage>
        <taxon>Bacteria</taxon>
        <taxon>Bacillati</taxon>
        <taxon>Actinomycetota</taxon>
        <taxon>Actinomycetes</taxon>
        <taxon>Pseudonocardiales</taxon>
        <taxon>Pseudonocardiaceae</taxon>
        <taxon>Umezawaea</taxon>
    </lineage>
</organism>
<dbReference type="CDD" id="cd08509">
    <property type="entry name" value="PBP2_TmCBP_oligosaccharides_like"/>
    <property type="match status" value="1"/>
</dbReference>
<keyword evidence="1" id="KW-0732">Signal</keyword>
<feature type="chain" id="PRO_5038994475" evidence="1">
    <location>
        <begin position="20"/>
        <end position="556"/>
    </location>
</feature>
<dbReference type="GO" id="GO:0043190">
    <property type="term" value="C:ATP-binding cassette (ABC) transporter complex"/>
    <property type="evidence" value="ECO:0007669"/>
    <property type="project" value="InterPro"/>
</dbReference>
<feature type="domain" description="Solute-binding protein family 5" evidence="2">
    <location>
        <begin position="88"/>
        <end position="447"/>
    </location>
</feature>
<dbReference type="InterPro" id="IPR000914">
    <property type="entry name" value="SBP_5_dom"/>
</dbReference>
<sequence>MQGIRRRTTLALIGTVAVAALVAAGCSSGGATKSASSGVLTVGMPNGVQTNNSNPFLATSAGASLGYRFMIYEPLVQTNPIAPSEKGTPWLAEKWEWADNYQKLTVTTRAGVKWNDDQPFTAGDVAYTFNLLKDKSALNTNGLPIAGASKVSDTSAEITFSKPQFVNENKILNSFIVPEHIWKDVPDPTTFTNEKPVGTGPYTLKTFTPQTVTLSVRTAYWQDLPKVPEIQYTSYNDNSAQTTALASGAAQWSYVFMPNYETLYVNKDPKNHKIWMPAGLGIHALWLNTAKAPFNNVALRKALNMVIDREVIFQQGHSKLFPKVDNVTGIPSPAGDPFLSADYKGKTAKVDVEGAKKLLTEAGYKLEGDVLKDPAGAPVTFALTDPAGWSDYLTDLDIIKNAVKALGITAEVKTQTVDQWTTDFNTGAFDATMHWTNSGATPFEGYQNIMDAAASKPIGEPAANAQGRFNDPAATSALVAYASAPDDAARKTNLDLLQKIFVEQVPAIPLVSSPVGAEYSTKSWIGWPTAEDPYAPPQPTQTNALQVVLRLKPATA</sequence>
<reference evidence="3 4" key="1">
    <citation type="submission" date="2018-03" db="EMBL/GenBank/DDBJ databases">
        <title>Genomic Encyclopedia of Archaeal and Bacterial Type Strains, Phase II (KMG-II): from individual species to whole genera.</title>
        <authorList>
            <person name="Goeker M."/>
        </authorList>
    </citation>
    <scope>NUCLEOTIDE SEQUENCE [LARGE SCALE GENOMIC DNA]</scope>
    <source>
        <strain evidence="3 4">DSM 44720</strain>
    </source>
</reference>
<dbReference type="SUPFAM" id="SSF53850">
    <property type="entry name" value="Periplasmic binding protein-like II"/>
    <property type="match status" value="1"/>
</dbReference>
<dbReference type="InterPro" id="IPR039424">
    <property type="entry name" value="SBP_5"/>
</dbReference>
<evidence type="ECO:0000256" key="1">
    <source>
        <dbReference type="SAM" id="SignalP"/>
    </source>
</evidence>
<dbReference type="GO" id="GO:0042597">
    <property type="term" value="C:periplasmic space"/>
    <property type="evidence" value="ECO:0007669"/>
    <property type="project" value="UniProtKB-ARBA"/>
</dbReference>
<dbReference type="Gene3D" id="3.10.105.10">
    <property type="entry name" value="Dipeptide-binding Protein, Domain 3"/>
    <property type="match status" value="1"/>
</dbReference>
<accession>A0A2T0SV40</accession>
<dbReference type="OrthoDB" id="9764591at2"/>
<comment type="caution">
    <text evidence="3">The sequence shown here is derived from an EMBL/GenBank/DDBJ whole genome shotgun (WGS) entry which is preliminary data.</text>
</comment>
<feature type="signal peptide" evidence="1">
    <location>
        <begin position="1"/>
        <end position="19"/>
    </location>
</feature>
<dbReference type="PIRSF" id="PIRSF002741">
    <property type="entry name" value="MppA"/>
    <property type="match status" value="1"/>
</dbReference>
<dbReference type="RefSeq" id="WP_106191571.1">
    <property type="nucleotide sequence ID" value="NZ_PVTF01000010.1"/>
</dbReference>
<dbReference type="AlphaFoldDB" id="A0A2T0SV40"/>
<protein>
    <submittedName>
        <fullName evidence="3">Peptide/nickel transport system substrate-binding protein</fullName>
    </submittedName>
</protein>
<evidence type="ECO:0000313" key="3">
    <source>
        <dbReference type="EMBL" id="PRY37281.1"/>
    </source>
</evidence>
<evidence type="ECO:0000259" key="2">
    <source>
        <dbReference type="Pfam" id="PF00496"/>
    </source>
</evidence>